<keyword evidence="1" id="KW-0521">NADP</keyword>
<dbReference type="AlphaFoldDB" id="A0A8H4U7W7"/>
<dbReference type="SUPFAM" id="SSF51735">
    <property type="entry name" value="NAD(P)-binding Rossmann-fold domains"/>
    <property type="match status" value="1"/>
</dbReference>
<dbReference type="OrthoDB" id="47007at2759"/>
<accession>A0A8H4U7W7</accession>
<dbReference type="InterPro" id="IPR002347">
    <property type="entry name" value="SDR_fam"/>
</dbReference>
<keyword evidence="4" id="KW-1185">Reference proteome</keyword>
<evidence type="ECO:0000256" key="2">
    <source>
        <dbReference type="ARBA" id="ARBA00023002"/>
    </source>
</evidence>
<sequence>MSIIVSSLAVIGGIVVLYAAYTIYDFLSLHFIKPSRPLQSYLRPGPEPTYALITGASAGIGLGVAQELVKQGFGVILLGHLEHELVEAKQRLERATPGAAVRTAVMNAQTATNEEMAQLAKSLEDLNITILVNNVGGSGISNSPIRELGTYSFADIDATINLNARFMAQLTALILPILSRKPENPSQRSLVLSMSSGGWIGLPWLSMYCGTKAFNLAFSRSLAREFEYSSTTSHVDSLAVTPGDVLSQSNRLGVAQGTPTADIYGKYIISTVDGAVRRKKRDFVPYWQHDLQVRLIPWLDEGTRTREVTKAVAVKRKVWEAYYAKVE</sequence>
<reference evidence="3" key="2">
    <citation type="submission" date="2020-05" db="EMBL/GenBank/DDBJ databases">
        <authorList>
            <person name="Kim H.-S."/>
            <person name="Proctor R.H."/>
            <person name="Brown D.W."/>
        </authorList>
    </citation>
    <scope>NUCLEOTIDE SEQUENCE</scope>
    <source>
        <strain evidence="3">NRRL 22465</strain>
    </source>
</reference>
<name>A0A8H4U7W7_9HYPO</name>
<dbReference type="GO" id="GO:0030497">
    <property type="term" value="P:fatty acid elongation"/>
    <property type="evidence" value="ECO:0007669"/>
    <property type="project" value="TreeGrafter"/>
</dbReference>
<gene>
    <name evidence="3" type="ORF">FZEAL_9858</name>
</gene>
<proteinExistence type="predicted"/>
<dbReference type="GO" id="GO:0005783">
    <property type="term" value="C:endoplasmic reticulum"/>
    <property type="evidence" value="ECO:0007669"/>
    <property type="project" value="TreeGrafter"/>
</dbReference>
<evidence type="ECO:0008006" key="5">
    <source>
        <dbReference type="Google" id="ProtNLM"/>
    </source>
</evidence>
<keyword evidence="2" id="KW-0560">Oxidoreductase</keyword>
<dbReference type="Proteomes" id="UP000635477">
    <property type="component" value="Unassembled WGS sequence"/>
</dbReference>
<dbReference type="GO" id="GO:0016491">
    <property type="term" value="F:oxidoreductase activity"/>
    <property type="evidence" value="ECO:0007669"/>
    <property type="project" value="UniProtKB-KW"/>
</dbReference>
<dbReference type="InterPro" id="IPR036291">
    <property type="entry name" value="NAD(P)-bd_dom_sf"/>
</dbReference>
<comment type="caution">
    <text evidence="3">The sequence shown here is derived from an EMBL/GenBank/DDBJ whole genome shotgun (WGS) entry which is preliminary data.</text>
</comment>
<dbReference type="EMBL" id="JABEYC010000971">
    <property type="protein sequence ID" value="KAF4971407.1"/>
    <property type="molecule type" value="Genomic_DNA"/>
</dbReference>
<dbReference type="PANTHER" id="PTHR43086">
    <property type="entry name" value="VERY-LONG-CHAIN 3-OXOOACYL-COA REDUCTASE"/>
    <property type="match status" value="1"/>
</dbReference>
<reference evidence="3" key="1">
    <citation type="journal article" date="2020" name="BMC Genomics">
        <title>Correction to: Identification and distribution of gene clusters required for synthesis of sphingolipid metabolism inhibitors in diverse species of the filamentous fungus Fusarium.</title>
        <authorList>
            <person name="Kim H.S."/>
            <person name="Lohmar J.M."/>
            <person name="Busman M."/>
            <person name="Brown D.W."/>
            <person name="Naumann T.A."/>
            <person name="Divon H.H."/>
            <person name="Lysoe E."/>
            <person name="Uhlig S."/>
            <person name="Proctor R.H."/>
        </authorList>
    </citation>
    <scope>NUCLEOTIDE SEQUENCE</scope>
    <source>
        <strain evidence="3">NRRL 22465</strain>
    </source>
</reference>
<dbReference type="PANTHER" id="PTHR43086:SF2">
    <property type="entry name" value="HYDROXYSTEROID DEHYDROGENASE-LIKE PROTEIN 1"/>
    <property type="match status" value="1"/>
</dbReference>
<evidence type="ECO:0000256" key="1">
    <source>
        <dbReference type="ARBA" id="ARBA00022857"/>
    </source>
</evidence>
<evidence type="ECO:0000313" key="4">
    <source>
        <dbReference type="Proteomes" id="UP000635477"/>
    </source>
</evidence>
<organism evidence="3 4">
    <name type="scientific">Fusarium zealandicum</name>
    <dbReference type="NCBI Taxonomy" id="1053134"/>
    <lineage>
        <taxon>Eukaryota</taxon>
        <taxon>Fungi</taxon>
        <taxon>Dikarya</taxon>
        <taxon>Ascomycota</taxon>
        <taxon>Pezizomycotina</taxon>
        <taxon>Sordariomycetes</taxon>
        <taxon>Hypocreomycetidae</taxon>
        <taxon>Hypocreales</taxon>
        <taxon>Nectriaceae</taxon>
        <taxon>Fusarium</taxon>
        <taxon>Fusarium staphyleae species complex</taxon>
    </lineage>
</organism>
<dbReference type="PRINTS" id="PR00081">
    <property type="entry name" value="GDHRDH"/>
</dbReference>
<protein>
    <recommendedName>
        <fullName evidence="5">NAD(P)-binding protein</fullName>
    </recommendedName>
</protein>
<dbReference type="Gene3D" id="3.40.50.720">
    <property type="entry name" value="NAD(P)-binding Rossmann-like Domain"/>
    <property type="match status" value="1"/>
</dbReference>
<dbReference type="Pfam" id="PF00106">
    <property type="entry name" value="adh_short"/>
    <property type="match status" value="1"/>
</dbReference>
<evidence type="ECO:0000313" key="3">
    <source>
        <dbReference type="EMBL" id="KAF4971407.1"/>
    </source>
</evidence>